<dbReference type="PROSITE" id="PS50943">
    <property type="entry name" value="HTH_CROC1"/>
    <property type="match status" value="1"/>
</dbReference>
<dbReference type="CDD" id="cd00093">
    <property type="entry name" value="HTH_XRE"/>
    <property type="match status" value="1"/>
</dbReference>
<dbReference type="EMBL" id="JPXX01000029">
    <property type="protein sequence ID" value="KGQ36462.1"/>
    <property type="molecule type" value="Genomic_DNA"/>
</dbReference>
<dbReference type="PANTHER" id="PTHR40661">
    <property type="match status" value="1"/>
</dbReference>
<feature type="domain" description="HTH cro/C1-type" evidence="6">
    <location>
        <begin position="27"/>
        <end position="70"/>
    </location>
</feature>
<organism evidence="7 8">
    <name type="scientific">Gallibacterium genomosp. 1</name>
    <dbReference type="NCBI Taxonomy" id="155515"/>
    <lineage>
        <taxon>Bacteria</taxon>
        <taxon>Pseudomonadati</taxon>
        <taxon>Pseudomonadota</taxon>
        <taxon>Gammaproteobacteria</taxon>
        <taxon>Pasteurellales</taxon>
        <taxon>Pasteurellaceae</taxon>
        <taxon>Gallibacterium</taxon>
    </lineage>
</organism>
<evidence type="ECO:0000259" key="6">
    <source>
        <dbReference type="PROSITE" id="PS50943"/>
    </source>
</evidence>
<reference evidence="7 8" key="1">
    <citation type="submission" date="2014-08" db="EMBL/GenBank/DDBJ databases">
        <title>Chaperone-usher fimbriae in a diverse selection of Gallibacterium genomes.</title>
        <authorList>
            <person name="Kudirkiene E."/>
            <person name="Bager R.J."/>
            <person name="Johnson T.J."/>
            <person name="Bojesen A.M."/>
        </authorList>
    </citation>
    <scope>NUCLEOTIDE SEQUENCE [LARGE SCALE GENOMIC DNA]</scope>
    <source>
        <strain evidence="7 8">CCM5974</strain>
    </source>
</reference>
<dbReference type="RefSeq" id="WP_039174259.1">
    <property type="nucleotide sequence ID" value="NZ_JPXX01000029.1"/>
</dbReference>
<dbReference type="SMART" id="SM00530">
    <property type="entry name" value="HTH_XRE"/>
    <property type="match status" value="1"/>
</dbReference>
<dbReference type="GO" id="GO:0006508">
    <property type="term" value="P:proteolysis"/>
    <property type="evidence" value="ECO:0007669"/>
    <property type="project" value="UniProtKB-KW"/>
</dbReference>
<dbReference type="InterPro" id="IPR010982">
    <property type="entry name" value="Lambda_DNA-bd_dom_sf"/>
</dbReference>
<dbReference type="SUPFAM" id="SSF47413">
    <property type="entry name" value="lambda repressor-like DNA-binding domains"/>
    <property type="match status" value="1"/>
</dbReference>
<keyword evidence="2" id="KW-0378">Hydrolase</keyword>
<proteinExistence type="predicted"/>
<evidence type="ECO:0000313" key="8">
    <source>
        <dbReference type="Proteomes" id="UP000030539"/>
    </source>
</evidence>
<dbReference type="eggNOG" id="COG2932">
    <property type="taxonomic scope" value="Bacteria"/>
</dbReference>
<dbReference type="GO" id="GO:0003677">
    <property type="term" value="F:DNA binding"/>
    <property type="evidence" value="ECO:0007669"/>
    <property type="project" value="UniProtKB-KW"/>
</dbReference>
<evidence type="ECO:0000256" key="1">
    <source>
        <dbReference type="ARBA" id="ARBA00022670"/>
    </source>
</evidence>
<dbReference type="InterPro" id="IPR019756">
    <property type="entry name" value="Pept_S26A_signal_pept_1_Ser-AS"/>
</dbReference>
<dbReference type="Proteomes" id="UP000030539">
    <property type="component" value="Unassembled WGS sequence"/>
</dbReference>
<evidence type="ECO:0000256" key="2">
    <source>
        <dbReference type="ARBA" id="ARBA00022801"/>
    </source>
</evidence>
<evidence type="ECO:0000256" key="5">
    <source>
        <dbReference type="ARBA" id="ARBA00023163"/>
    </source>
</evidence>
<keyword evidence="3" id="KW-0805">Transcription regulation</keyword>
<dbReference type="InterPro" id="IPR001387">
    <property type="entry name" value="Cro/C1-type_HTH"/>
</dbReference>
<keyword evidence="1" id="KW-0645">Protease</keyword>
<dbReference type="Pfam" id="PF00717">
    <property type="entry name" value="Peptidase_S24"/>
    <property type="match status" value="1"/>
</dbReference>
<dbReference type="Gene3D" id="1.10.260.40">
    <property type="entry name" value="lambda repressor-like DNA-binding domains"/>
    <property type="match status" value="1"/>
</dbReference>
<dbReference type="InterPro" id="IPR039418">
    <property type="entry name" value="LexA-like"/>
</dbReference>
<dbReference type="CDD" id="cd06529">
    <property type="entry name" value="S24_LexA-like"/>
    <property type="match status" value="1"/>
</dbReference>
<dbReference type="PROSITE" id="PS00501">
    <property type="entry name" value="SPASE_I_1"/>
    <property type="match status" value="1"/>
</dbReference>
<evidence type="ECO:0000313" key="7">
    <source>
        <dbReference type="EMBL" id="KGQ36462.1"/>
    </source>
</evidence>
<keyword evidence="5" id="KW-0804">Transcription</keyword>
<dbReference type="Pfam" id="PF01381">
    <property type="entry name" value="HTH_3"/>
    <property type="match status" value="1"/>
</dbReference>
<evidence type="ECO:0000256" key="4">
    <source>
        <dbReference type="ARBA" id="ARBA00023125"/>
    </source>
</evidence>
<keyword evidence="4" id="KW-0238">DNA-binding</keyword>
<dbReference type="GO" id="GO:0016020">
    <property type="term" value="C:membrane"/>
    <property type="evidence" value="ECO:0007669"/>
    <property type="project" value="InterPro"/>
</dbReference>
<dbReference type="SUPFAM" id="SSF51306">
    <property type="entry name" value="LexA/Signal peptidase"/>
    <property type="match status" value="1"/>
</dbReference>
<comment type="caution">
    <text evidence="7">The sequence shown here is derived from an EMBL/GenBank/DDBJ whole genome shotgun (WGS) entry which is preliminary data.</text>
</comment>
<dbReference type="GO" id="GO:0004252">
    <property type="term" value="F:serine-type endopeptidase activity"/>
    <property type="evidence" value="ECO:0007669"/>
    <property type="project" value="InterPro"/>
</dbReference>
<dbReference type="PANTHER" id="PTHR40661:SF3">
    <property type="entry name" value="FELS-1 PROPHAGE TRANSCRIPTIONAL REGULATOR"/>
    <property type="match status" value="1"/>
</dbReference>
<name>A0A0A2Y015_9PAST</name>
<protein>
    <submittedName>
        <fullName evidence="7">Repressor</fullName>
    </submittedName>
</protein>
<gene>
    <name evidence="7" type="ORF">JP36_10030</name>
</gene>
<dbReference type="STRING" id="155515.JP36_10030"/>
<evidence type="ECO:0000256" key="3">
    <source>
        <dbReference type="ARBA" id="ARBA00023015"/>
    </source>
</evidence>
<dbReference type="InterPro" id="IPR015927">
    <property type="entry name" value="Peptidase_S24_S26A/B/C"/>
</dbReference>
<dbReference type="AlphaFoldDB" id="A0A0A2Y015"/>
<dbReference type="InterPro" id="IPR036286">
    <property type="entry name" value="LexA/Signal_pep-like_sf"/>
</dbReference>
<accession>A0A0A2Y015</accession>
<dbReference type="Gene3D" id="2.10.109.10">
    <property type="entry name" value="Umud Fragment, subunit A"/>
    <property type="match status" value="1"/>
</dbReference>
<sequence length="229" mass="26312">MSKAKIYDDSFSKRMKFIAEKNFNDNLSEFARAVGVAQATLARWVKGEADPSRTNLISIAQAANVSLEWLAIGTELTDKQQDAEKTEINLLSDDYYIADYRNIFVSAGFGRINDEERNPDYTRIEADWVKERGFRADELAMFRVRGDSMYPTLKDNEDIVVNMTHKRLQEGKIFVINHQGAMWVKKIQFDFNGVKLISDNTMYQPIALTWDEANSLIVIGQVVRGYRDF</sequence>